<dbReference type="EMBL" id="JARIHO010000001">
    <property type="protein sequence ID" value="KAJ7369148.1"/>
    <property type="molecule type" value="Genomic_DNA"/>
</dbReference>
<dbReference type="EMBL" id="JARIHO010000001">
    <property type="protein sequence ID" value="KAJ7369141.1"/>
    <property type="molecule type" value="Genomic_DNA"/>
</dbReference>
<name>A0AAD7AW47_9AGAR</name>
<evidence type="ECO:0000313" key="2">
    <source>
        <dbReference type="EMBL" id="KAJ7369141.1"/>
    </source>
</evidence>
<evidence type="ECO:0000256" key="1">
    <source>
        <dbReference type="SAM" id="MobiDB-lite"/>
    </source>
</evidence>
<keyword evidence="4" id="KW-1185">Reference proteome</keyword>
<reference evidence="3" key="1">
    <citation type="submission" date="2023-03" db="EMBL/GenBank/DDBJ databases">
        <title>Massive genome expansion in bonnet fungi (Mycena s.s.) driven by repeated elements and novel gene families across ecological guilds.</title>
        <authorList>
            <consortium name="Lawrence Berkeley National Laboratory"/>
            <person name="Harder C.B."/>
            <person name="Miyauchi S."/>
            <person name="Viragh M."/>
            <person name="Kuo A."/>
            <person name="Thoen E."/>
            <person name="Andreopoulos B."/>
            <person name="Lu D."/>
            <person name="Skrede I."/>
            <person name="Drula E."/>
            <person name="Henrissat B."/>
            <person name="Morin E."/>
            <person name="Kohler A."/>
            <person name="Barry K."/>
            <person name="LaButti K."/>
            <person name="Morin E."/>
            <person name="Salamov A."/>
            <person name="Lipzen A."/>
            <person name="Mereny Z."/>
            <person name="Hegedus B."/>
            <person name="Baldrian P."/>
            <person name="Stursova M."/>
            <person name="Weitz H."/>
            <person name="Taylor A."/>
            <person name="Grigoriev I.V."/>
            <person name="Nagy L.G."/>
            <person name="Martin F."/>
            <person name="Kauserud H."/>
        </authorList>
    </citation>
    <scope>NUCLEOTIDE SEQUENCE</scope>
    <source>
        <strain evidence="3">CBHHK002</strain>
    </source>
</reference>
<dbReference type="AlphaFoldDB" id="A0AAD7AW47"/>
<protein>
    <submittedName>
        <fullName evidence="3">Uncharacterized protein</fullName>
    </submittedName>
</protein>
<comment type="caution">
    <text evidence="3">The sequence shown here is derived from an EMBL/GenBank/DDBJ whole genome shotgun (WGS) entry which is preliminary data.</text>
</comment>
<evidence type="ECO:0000313" key="3">
    <source>
        <dbReference type="EMBL" id="KAJ7369148.1"/>
    </source>
</evidence>
<dbReference type="Proteomes" id="UP001218218">
    <property type="component" value="Unassembled WGS sequence"/>
</dbReference>
<proteinExistence type="predicted"/>
<gene>
    <name evidence="2" type="ORF">DFH08DRAFT_984062</name>
    <name evidence="3" type="ORF">DFH08DRAFT_984077</name>
</gene>
<organism evidence="3 4">
    <name type="scientific">Mycena albidolilacea</name>
    <dbReference type="NCBI Taxonomy" id="1033008"/>
    <lineage>
        <taxon>Eukaryota</taxon>
        <taxon>Fungi</taxon>
        <taxon>Dikarya</taxon>
        <taxon>Basidiomycota</taxon>
        <taxon>Agaricomycotina</taxon>
        <taxon>Agaricomycetes</taxon>
        <taxon>Agaricomycetidae</taxon>
        <taxon>Agaricales</taxon>
        <taxon>Marasmiineae</taxon>
        <taxon>Mycenaceae</taxon>
        <taxon>Mycena</taxon>
    </lineage>
</organism>
<accession>A0AAD7AW47</accession>
<evidence type="ECO:0000313" key="4">
    <source>
        <dbReference type="Proteomes" id="UP001218218"/>
    </source>
</evidence>
<feature type="region of interest" description="Disordered" evidence="1">
    <location>
        <begin position="1"/>
        <end position="24"/>
    </location>
</feature>
<sequence length="355" mass="38723">MHADITETDAAIPQRSQTEHPFHSFPTPLIIMTSPFHCTGQEPSPARPNWAGPSETLSRKLSDVIKTVNSTMLNLSDLERETVHPQIEQIVMAFAGNEAEDVEIARALCDCIIGTFDFKSTPLRATVFPGSPTMTIREPNIALAVLLARAERASFIRAPLPSPESLLERACRAGIAYAGITNILSALTGTGLAGMISVCVTDEATPFMAFGSTIVELPGPIKEQIRSLRDRELQSANPGIIFLPGPRELKGGSMRGHCAELPSLYQIAPQIRIAHSANRAVYTIAFRPIKLSGLRKSTEKVWWLAALDAFDVSTLQELVREGKAFKEACENCVQLMAEMFVGPIVDLGDLYKRAI</sequence>